<keyword evidence="3" id="KW-0813">Transport</keyword>
<evidence type="ECO:0000256" key="1">
    <source>
        <dbReference type="ARBA" id="ARBA00004651"/>
    </source>
</evidence>
<feature type="compositionally biased region" description="Basic and acidic residues" evidence="8">
    <location>
        <begin position="1"/>
        <end position="13"/>
    </location>
</feature>
<keyword evidence="7 9" id="KW-0472">Membrane</keyword>
<sequence>MAGDKKNKKDKKDNKSKKKKNKQKKIRTLIVTKSVRGRAQGGDNSAKSIVFLGVLWLSLFLAFAFLVTLIVTTLLDGWTRLDGTLITEFPASRPERAGARPAILGSMMVIGFTALFTLPLGIAAGVHLEEFSDRNKWYNRIVELNVQNLAAVPSIVYGLLTLGALTAMGVDNKNIVAGGAMALSLLILPVVIIVTREALRSVPEEIRHGSLALGATPLQTLFRSTLPSAVPGIATGSILALSRALGEAAPLLILGGLVFVSFDPNGLLSGYTTLPIQIFNWTGRPQEEFHTLAAAASILLLGLLLAMNAVAIVIRNRYQKRW</sequence>
<dbReference type="Gene3D" id="1.10.3720.10">
    <property type="entry name" value="MetI-like"/>
    <property type="match status" value="1"/>
</dbReference>
<proteinExistence type="inferred from homology"/>
<accession>A0A6J6FWD4</accession>
<feature type="domain" description="ABC transmembrane type-1" evidence="10">
    <location>
        <begin position="103"/>
        <end position="311"/>
    </location>
</feature>
<evidence type="ECO:0000313" key="11">
    <source>
        <dbReference type="EMBL" id="CAB4593101.1"/>
    </source>
</evidence>
<dbReference type="CDD" id="cd06261">
    <property type="entry name" value="TM_PBP2"/>
    <property type="match status" value="1"/>
</dbReference>
<evidence type="ECO:0000256" key="9">
    <source>
        <dbReference type="SAM" id="Phobius"/>
    </source>
</evidence>
<evidence type="ECO:0000256" key="5">
    <source>
        <dbReference type="ARBA" id="ARBA00022692"/>
    </source>
</evidence>
<dbReference type="PANTHER" id="PTHR43470">
    <property type="entry name" value="PHOSPHATE TRANSPORT SYSTEM PERMEASE PROTEIN PSTA-RELATED"/>
    <property type="match status" value="1"/>
</dbReference>
<dbReference type="EMBL" id="CAEZUE010000070">
    <property type="protein sequence ID" value="CAB4593101.1"/>
    <property type="molecule type" value="Genomic_DNA"/>
</dbReference>
<dbReference type="PANTHER" id="PTHR43470:SF5">
    <property type="entry name" value="PHOSPHATE TRANSPORT SYSTEM PERMEASE PROTEIN PSTA"/>
    <property type="match status" value="1"/>
</dbReference>
<dbReference type="NCBIfam" id="TIGR00974">
    <property type="entry name" value="3a0107s02c"/>
    <property type="match status" value="1"/>
</dbReference>
<feature type="transmembrane region" description="Helical" evidence="9">
    <location>
        <begin position="102"/>
        <end position="128"/>
    </location>
</feature>
<gene>
    <name evidence="11" type="ORF">UFOPK1788_00640</name>
</gene>
<dbReference type="SUPFAM" id="SSF161098">
    <property type="entry name" value="MetI-like"/>
    <property type="match status" value="1"/>
</dbReference>
<evidence type="ECO:0000256" key="8">
    <source>
        <dbReference type="SAM" id="MobiDB-lite"/>
    </source>
</evidence>
<evidence type="ECO:0000256" key="4">
    <source>
        <dbReference type="ARBA" id="ARBA00022475"/>
    </source>
</evidence>
<comment type="subcellular location">
    <subcellularLocation>
        <location evidence="1">Cell membrane</location>
        <topology evidence="1">Multi-pass membrane protein</topology>
    </subcellularLocation>
</comment>
<dbReference type="GO" id="GO:0035435">
    <property type="term" value="P:phosphate ion transmembrane transport"/>
    <property type="evidence" value="ECO:0007669"/>
    <property type="project" value="InterPro"/>
</dbReference>
<reference evidence="11" key="1">
    <citation type="submission" date="2020-05" db="EMBL/GenBank/DDBJ databases">
        <authorList>
            <person name="Chiriac C."/>
            <person name="Salcher M."/>
            <person name="Ghai R."/>
            <person name="Kavagutti S V."/>
        </authorList>
    </citation>
    <scope>NUCLEOTIDE SEQUENCE</scope>
</reference>
<feature type="transmembrane region" description="Helical" evidence="9">
    <location>
        <begin position="149"/>
        <end position="169"/>
    </location>
</feature>
<evidence type="ECO:0000256" key="7">
    <source>
        <dbReference type="ARBA" id="ARBA00023136"/>
    </source>
</evidence>
<evidence type="ECO:0000256" key="2">
    <source>
        <dbReference type="ARBA" id="ARBA00007069"/>
    </source>
</evidence>
<feature type="transmembrane region" description="Helical" evidence="9">
    <location>
        <begin position="244"/>
        <end position="262"/>
    </location>
</feature>
<keyword evidence="6 9" id="KW-1133">Transmembrane helix</keyword>
<feature type="region of interest" description="Disordered" evidence="8">
    <location>
        <begin position="1"/>
        <end position="24"/>
    </location>
</feature>
<feature type="transmembrane region" description="Helical" evidence="9">
    <location>
        <begin position="49"/>
        <end position="75"/>
    </location>
</feature>
<feature type="transmembrane region" description="Helical" evidence="9">
    <location>
        <begin position="175"/>
        <end position="194"/>
    </location>
</feature>
<evidence type="ECO:0000256" key="3">
    <source>
        <dbReference type="ARBA" id="ARBA00022448"/>
    </source>
</evidence>
<dbReference type="InterPro" id="IPR000515">
    <property type="entry name" value="MetI-like"/>
</dbReference>
<keyword evidence="5 9" id="KW-0812">Transmembrane</keyword>
<organism evidence="11">
    <name type="scientific">freshwater metagenome</name>
    <dbReference type="NCBI Taxonomy" id="449393"/>
    <lineage>
        <taxon>unclassified sequences</taxon>
        <taxon>metagenomes</taxon>
        <taxon>ecological metagenomes</taxon>
    </lineage>
</organism>
<dbReference type="GO" id="GO:0005886">
    <property type="term" value="C:plasma membrane"/>
    <property type="evidence" value="ECO:0007669"/>
    <property type="project" value="UniProtKB-SubCell"/>
</dbReference>
<dbReference type="GO" id="GO:0005315">
    <property type="term" value="F:phosphate transmembrane transporter activity"/>
    <property type="evidence" value="ECO:0007669"/>
    <property type="project" value="InterPro"/>
</dbReference>
<comment type="similarity">
    <text evidence="2">Belongs to the binding-protein-dependent transport system permease family. CysTW subfamily.</text>
</comment>
<feature type="compositionally biased region" description="Basic residues" evidence="8">
    <location>
        <begin position="14"/>
        <end position="24"/>
    </location>
</feature>
<dbReference type="Pfam" id="PF00528">
    <property type="entry name" value="BPD_transp_1"/>
    <property type="match status" value="1"/>
</dbReference>
<dbReference type="AlphaFoldDB" id="A0A6J6FWD4"/>
<dbReference type="PROSITE" id="PS50928">
    <property type="entry name" value="ABC_TM1"/>
    <property type="match status" value="1"/>
</dbReference>
<keyword evidence="4" id="KW-1003">Cell membrane</keyword>
<evidence type="ECO:0000256" key="6">
    <source>
        <dbReference type="ARBA" id="ARBA00022989"/>
    </source>
</evidence>
<protein>
    <submittedName>
        <fullName evidence="11">Unannotated protein</fullName>
    </submittedName>
</protein>
<feature type="transmembrane region" description="Helical" evidence="9">
    <location>
        <begin position="289"/>
        <end position="314"/>
    </location>
</feature>
<name>A0A6J6FWD4_9ZZZZ</name>
<evidence type="ECO:0000259" key="10">
    <source>
        <dbReference type="PROSITE" id="PS50928"/>
    </source>
</evidence>
<dbReference type="InterPro" id="IPR005672">
    <property type="entry name" value="Phosphate_PstA"/>
</dbReference>
<dbReference type="InterPro" id="IPR035906">
    <property type="entry name" value="MetI-like_sf"/>
</dbReference>